<evidence type="ECO:0000313" key="3">
    <source>
        <dbReference type="Proteomes" id="UP000800200"/>
    </source>
</evidence>
<gene>
    <name evidence="2" type="ORF">K469DRAFT_176854</name>
</gene>
<sequence>MFQRRTGVHPYIRASTKSSESSARFESQRQLPALSTAEEHINTNLVHIHSGSGRNTCYISLERCFGPISCEIPIGPGAMDKAACQPWTRDTTWFCLGIDQPTGSAVDVSPQRSSPDRWIGLIKTINLSADRCAQGGTASQKIKTSWSFALSIFSRHVGWRHVPSVDRSENRHHA</sequence>
<proteinExistence type="predicted"/>
<accession>A0A6A6E0U5</accession>
<protein>
    <submittedName>
        <fullName evidence="2">Uncharacterized protein</fullName>
    </submittedName>
</protein>
<evidence type="ECO:0000313" key="2">
    <source>
        <dbReference type="EMBL" id="KAF2184615.1"/>
    </source>
</evidence>
<dbReference type="AlphaFoldDB" id="A0A6A6E0U5"/>
<reference evidence="2" key="1">
    <citation type="journal article" date="2020" name="Stud. Mycol.">
        <title>101 Dothideomycetes genomes: a test case for predicting lifestyles and emergence of pathogens.</title>
        <authorList>
            <person name="Haridas S."/>
            <person name="Albert R."/>
            <person name="Binder M."/>
            <person name="Bloem J."/>
            <person name="Labutti K."/>
            <person name="Salamov A."/>
            <person name="Andreopoulos B."/>
            <person name="Baker S."/>
            <person name="Barry K."/>
            <person name="Bills G."/>
            <person name="Bluhm B."/>
            <person name="Cannon C."/>
            <person name="Castanera R."/>
            <person name="Culley D."/>
            <person name="Daum C."/>
            <person name="Ezra D."/>
            <person name="Gonzalez J."/>
            <person name="Henrissat B."/>
            <person name="Kuo A."/>
            <person name="Liang C."/>
            <person name="Lipzen A."/>
            <person name="Lutzoni F."/>
            <person name="Magnuson J."/>
            <person name="Mondo S."/>
            <person name="Nolan M."/>
            <person name="Ohm R."/>
            <person name="Pangilinan J."/>
            <person name="Park H.-J."/>
            <person name="Ramirez L."/>
            <person name="Alfaro M."/>
            <person name="Sun H."/>
            <person name="Tritt A."/>
            <person name="Yoshinaga Y."/>
            <person name="Zwiers L.-H."/>
            <person name="Turgeon B."/>
            <person name="Goodwin S."/>
            <person name="Spatafora J."/>
            <person name="Crous P."/>
            <person name="Grigoriev I."/>
        </authorList>
    </citation>
    <scope>NUCLEOTIDE SEQUENCE</scope>
    <source>
        <strain evidence="2">CBS 207.26</strain>
    </source>
</reference>
<evidence type="ECO:0000256" key="1">
    <source>
        <dbReference type="SAM" id="MobiDB-lite"/>
    </source>
</evidence>
<dbReference type="EMBL" id="ML994637">
    <property type="protein sequence ID" value="KAF2184615.1"/>
    <property type="molecule type" value="Genomic_DNA"/>
</dbReference>
<name>A0A6A6E0U5_9PEZI</name>
<keyword evidence="3" id="KW-1185">Reference proteome</keyword>
<dbReference type="Proteomes" id="UP000800200">
    <property type="component" value="Unassembled WGS sequence"/>
</dbReference>
<feature type="compositionally biased region" description="Polar residues" evidence="1">
    <location>
        <begin position="15"/>
        <end position="29"/>
    </location>
</feature>
<feature type="region of interest" description="Disordered" evidence="1">
    <location>
        <begin position="1"/>
        <end position="29"/>
    </location>
</feature>
<organism evidence="2 3">
    <name type="scientific">Zopfia rhizophila CBS 207.26</name>
    <dbReference type="NCBI Taxonomy" id="1314779"/>
    <lineage>
        <taxon>Eukaryota</taxon>
        <taxon>Fungi</taxon>
        <taxon>Dikarya</taxon>
        <taxon>Ascomycota</taxon>
        <taxon>Pezizomycotina</taxon>
        <taxon>Dothideomycetes</taxon>
        <taxon>Dothideomycetes incertae sedis</taxon>
        <taxon>Zopfiaceae</taxon>
        <taxon>Zopfia</taxon>
    </lineage>
</organism>